<feature type="region of interest" description="Disordered" evidence="1">
    <location>
        <begin position="39"/>
        <end position="61"/>
    </location>
</feature>
<feature type="signal peptide" evidence="2">
    <location>
        <begin position="1"/>
        <end position="23"/>
    </location>
</feature>
<dbReference type="EC" id="3.-.-.-" evidence="4"/>
<accession>A0ABV1THG5</accession>
<dbReference type="InterPro" id="IPR011330">
    <property type="entry name" value="Glyco_hydro/deAcase_b/a-brl"/>
</dbReference>
<feature type="domain" description="NodB homology" evidence="3">
    <location>
        <begin position="91"/>
        <end position="271"/>
    </location>
</feature>
<dbReference type="SUPFAM" id="SSF88713">
    <property type="entry name" value="Glycoside hydrolase/deacetylase"/>
    <property type="match status" value="1"/>
</dbReference>
<gene>
    <name evidence="4" type="ORF">ABT211_17585</name>
</gene>
<dbReference type="CDD" id="cd10917">
    <property type="entry name" value="CE4_NodB_like_6s_7s"/>
    <property type="match status" value="1"/>
</dbReference>
<keyword evidence="2" id="KW-0732">Signal</keyword>
<dbReference type="InterPro" id="IPR050248">
    <property type="entry name" value="Polysacc_deacetylase_ArnD"/>
</dbReference>
<name>A0ABV1THG5_9ACTN</name>
<dbReference type="RefSeq" id="WP_351957628.1">
    <property type="nucleotide sequence ID" value="NZ_JBEOZM010000006.1"/>
</dbReference>
<evidence type="ECO:0000256" key="2">
    <source>
        <dbReference type="SAM" id="SignalP"/>
    </source>
</evidence>
<dbReference type="PANTHER" id="PTHR10587:SF134">
    <property type="entry name" value="SECRETED PROTEIN"/>
    <property type="match status" value="1"/>
</dbReference>
<dbReference type="Pfam" id="PF01522">
    <property type="entry name" value="Polysacc_deac_1"/>
    <property type="match status" value="1"/>
</dbReference>
<reference evidence="4 5" key="1">
    <citation type="submission" date="2024-06" db="EMBL/GenBank/DDBJ databases">
        <title>The Natural Products Discovery Center: Release of the First 8490 Sequenced Strains for Exploring Actinobacteria Biosynthetic Diversity.</title>
        <authorList>
            <person name="Kalkreuter E."/>
            <person name="Kautsar S.A."/>
            <person name="Yang D."/>
            <person name="Bader C.D."/>
            <person name="Teijaro C.N."/>
            <person name="Fluegel L."/>
            <person name="Davis C.M."/>
            <person name="Simpson J.R."/>
            <person name="Lauterbach L."/>
            <person name="Steele A.D."/>
            <person name="Gui C."/>
            <person name="Meng S."/>
            <person name="Li G."/>
            <person name="Viehrig K."/>
            <person name="Ye F."/>
            <person name="Su P."/>
            <person name="Kiefer A.F."/>
            <person name="Nichols A."/>
            <person name="Cepeda A.J."/>
            <person name="Yan W."/>
            <person name="Fan B."/>
            <person name="Jiang Y."/>
            <person name="Adhikari A."/>
            <person name="Zheng C.-J."/>
            <person name="Schuster L."/>
            <person name="Cowan T.M."/>
            <person name="Smanski M.J."/>
            <person name="Chevrette M.G."/>
            <person name="De Carvalho L.P.S."/>
            <person name="Shen B."/>
        </authorList>
    </citation>
    <scope>NUCLEOTIDE SEQUENCE [LARGE SCALE GENOMIC DNA]</scope>
    <source>
        <strain evidence="4 5">NPDC001694</strain>
    </source>
</reference>
<organism evidence="4 5">
    <name type="scientific">Streptomyces sp. 900105755</name>
    <dbReference type="NCBI Taxonomy" id="3154389"/>
    <lineage>
        <taxon>Bacteria</taxon>
        <taxon>Bacillati</taxon>
        <taxon>Actinomycetota</taxon>
        <taxon>Actinomycetes</taxon>
        <taxon>Kitasatosporales</taxon>
        <taxon>Streptomycetaceae</taxon>
        <taxon>Streptomyces</taxon>
    </lineage>
</organism>
<dbReference type="GO" id="GO:0016787">
    <property type="term" value="F:hydrolase activity"/>
    <property type="evidence" value="ECO:0007669"/>
    <property type="project" value="UniProtKB-KW"/>
</dbReference>
<evidence type="ECO:0000313" key="5">
    <source>
        <dbReference type="Proteomes" id="UP001490365"/>
    </source>
</evidence>
<protein>
    <submittedName>
        <fullName evidence="4">Polysaccharide deacetylase family protein</fullName>
        <ecNumber evidence="4">3.-.-.-</ecNumber>
    </submittedName>
</protein>
<evidence type="ECO:0000256" key="1">
    <source>
        <dbReference type="SAM" id="MobiDB-lite"/>
    </source>
</evidence>
<dbReference type="Gene3D" id="3.20.20.370">
    <property type="entry name" value="Glycoside hydrolase/deacetylase"/>
    <property type="match status" value="1"/>
</dbReference>
<dbReference type="PROSITE" id="PS51257">
    <property type="entry name" value="PROKAR_LIPOPROTEIN"/>
    <property type="match status" value="1"/>
</dbReference>
<feature type="chain" id="PRO_5045414245" evidence="2">
    <location>
        <begin position="24"/>
        <end position="271"/>
    </location>
</feature>
<evidence type="ECO:0000259" key="3">
    <source>
        <dbReference type="PROSITE" id="PS51677"/>
    </source>
</evidence>
<comment type="caution">
    <text evidence="4">The sequence shown here is derived from an EMBL/GenBank/DDBJ whole genome shotgun (WGS) entry which is preliminary data.</text>
</comment>
<evidence type="ECO:0000313" key="4">
    <source>
        <dbReference type="EMBL" id="MER6269089.1"/>
    </source>
</evidence>
<dbReference type="InterPro" id="IPR002509">
    <property type="entry name" value="NODB_dom"/>
</dbReference>
<dbReference type="EMBL" id="JBEOZM010000006">
    <property type="protein sequence ID" value="MER6269089.1"/>
    <property type="molecule type" value="Genomic_DNA"/>
</dbReference>
<dbReference type="Proteomes" id="UP001490365">
    <property type="component" value="Unassembled WGS sequence"/>
</dbReference>
<keyword evidence="4" id="KW-0378">Hydrolase</keyword>
<dbReference type="PROSITE" id="PS51677">
    <property type="entry name" value="NODB"/>
    <property type="match status" value="1"/>
</dbReference>
<dbReference type="PANTHER" id="PTHR10587">
    <property type="entry name" value="GLYCOSYL TRANSFERASE-RELATED"/>
    <property type="match status" value="1"/>
</dbReference>
<proteinExistence type="predicted"/>
<keyword evidence="5" id="KW-1185">Reference proteome</keyword>
<sequence>MSRPRATAAVLAAALLLSACVSACAPSVDPIERLGRKAADRVHPHGPSGEPPYRRWGLTEPLAPAPRPPLHPLSLRTGLPPVVDHVPTSDRVVFLTYDDGAEKDPRFVDMVRELRLPVSMFLTDSVVGPGYGHFARLQSVGASVENHTLDHPAMPGLPYAGQRAEICGQQEKLKSRFGIRPRLFRPPYGTYDTTTLRAAEDCGVAAVVLWRAATTPDGITYRAGDRQLRPGDVILVGPDEALGPPLRERTARLLRRVQASGLTVGRLEDYL</sequence>